<evidence type="ECO:0000256" key="3">
    <source>
        <dbReference type="ARBA" id="ARBA00022912"/>
    </source>
</evidence>
<dbReference type="PROSITE" id="PS50056">
    <property type="entry name" value="TYR_PHOSPHATASE_2"/>
    <property type="match status" value="1"/>
</dbReference>
<evidence type="ECO:0000256" key="1">
    <source>
        <dbReference type="ARBA" id="ARBA00008601"/>
    </source>
</evidence>
<organism evidence="6">
    <name type="scientific">Haptolina brevifila</name>
    <dbReference type="NCBI Taxonomy" id="156173"/>
    <lineage>
        <taxon>Eukaryota</taxon>
        <taxon>Haptista</taxon>
        <taxon>Haptophyta</taxon>
        <taxon>Prymnesiophyceae</taxon>
        <taxon>Prymnesiales</taxon>
        <taxon>Prymnesiaceae</taxon>
        <taxon>Haptolina</taxon>
    </lineage>
</organism>
<dbReference type="PANTHER" id="PTHR45961:SF6">
    <property type="entry name" value="IP21249P"/>
    <property type="match status" value="1"/>
</dbReference>
<dbReference type="EMBL" id="HBGU01025752">
    <property type="protein sequence ID" value="CAD9444501.1"/>
    <property type="molecule type" value="Transcribed_RNA"/>
</dbReference>
<dbReference type="Pfam" id="PF00782">
    <property type="entry name" value="DSPc"/>
    <property type="match status" value="1"/>
</dbReference>
<sequence length="231" mass="24762">MTSFAAFREFTGWKRPGRDHGCKPVEIVPGLWTAHYHDIDSVTKLKAATNGAPIKLVVNSALCQCEARQGFYGPGVKVMEIVLEDDPDPRKYFDQGKQCTANCTDPSVSLINRFPGEAIDDFTAVSKAVDATLASGGHALIHCHASLSRSVAFILAHLMRTRGLSLLGAAQLMKPKWDAVWPCDRFVDQLRAYEAELAAPHRFSTAALAGASIALAVASIAVGIGIGATLK</sequence>
<evidence type="ECO:0000256" key="4">
    <source>
        <dbReference type="SAM" id="Phobius"/>
    </source>
</evidence>
<evidence type="ECO:0000259" key="5">
    <source>
        <dbReference type="PROSITE" id="PS50056"/>
    </source>
</evidence>
<dbReference type="InterPro" id="IPR000340">
    <property type="entry name" value="Dual-sp_phosphatase_cat-dom"/>
</dbReference>
<evidence type="ECO:0000313" key="6">
    <source>
        <dbReference type="EMBL" id="CAD9444501.1"/>
    </source>
</evidence>
<feature type="transmembrane region" description="Helical" evidence="4">
    <location>
        <begin position="206"/>
        <end position="230"/>
    </location>
</feature>
<protein>
    <recommendedName>
        <fullName evidence="5">Tyrosine specific protein phosphatases domain-containing protein</fullName>
    </recommendedName>
</protein>
<feature type="domain" description="Tyrosine specific protein phosphatases" evidence="5">
    <location>
        <begin position="120"/>
        <end position="174"/>
    </location>
</feature>
<dbReference type="InterPro" id="IPR020422">
    <property type="entry name" value="TYR_PHOSPHATASE_DUAL_dom"/>
</dbReference>
<proteinExistence type="inferred from homology"/>
<dbReference type="CDD" id="cd14498">
    <property type="entry name" value="DSP"/>
    <property type="match status" value="1"/>
</dbReference>
<dbReference type="Gene3D" id="3.90.190.10">
    <property type="entry name" value="Protein tyrosine phosphatase superfamily"/>
    <property type="match status" value="1"/>
</dbReference>
<accession>A0A7S2GEU6</accession>
<keyword evidence="4" id="KW-0472">Membrane</keyword>
<reference evidence="6" key="1">
    <citation type="submission" date="2021-01" db="EMBL/GenBank/DDBJ databases">
        <authorList>
            <person name="Corre E."/>
            <person name="Pelletier E."/>
            <person name="Niang G."/>
            <person name="Scheremetjew M."/>
            <person name="Finn R."/>
            <person name="Kale V."/>
            <person name="Holt S."/>
            <person name="Cochrane G."/>
            <person name="Meng A."/>
            <person name="Brown T."/>
            <person name="Cohen L."/>
        </authorList>
    </citation>
    <scope>NUCLEOTIDE SEQUENCE</scope>
    <source>
        <strain evidence="6">UTEX LB 985</strain>
    </source>
</reference>
<keyword evidence="4" id="KW-0812">Transmembrane</keyword>
<gene>
    <name evidence="6" type="ORF">CBRE1094_LOCUS13943</name>
</gene>
<comment type="similarity">
    <text evidence="1">Belongs to the protein-tyrosine phosphatase family. Non-receptor class dual specificity subfamily.</text>
</comment>
<name>A0A7S2GEU6_9EUKA</name>
<dbReference type="SMART" id="SM00195">
    <property type="entry name" value="DSPc"/>
    <property type="match status" value="1"/>
</dbReference>
<dbReference type="AlphaFoldDB" id="A0A7S2GEU6"/>
<keyword evidence="3" id="KW-0904">Protein phosphatase</keyword>
<keyword evidence="4" id="KW-1133">Transmembrane helix</keyword>
<evidence type="ECO:0000256" key="2">
    <source>
        <dbReference type="ARBA" id="ARBA00022801"/>
    </source>
</evidence>
<dbReference type="SUPFAM" id="SSF52799">
    <property type="entry name" value="(Phosphotyrosine protein) phosphatases II"/>
    <property type="match status" value="1"/>
</dbReference>
<dbReference type="InterPro" id="IPR000387">
    <property type="entry name" value="Tyr_Pase_dom"/>
</dbReference>
<keyword evidence="2" id="KW-0378">Hydrolase</keyword>
<dbReference type="GO" id="GO:0004721">
    <property type="term" value="F:phosphoprotein phosphatase activity"/>
    <property type="evidence" value="ECO:0007669"/>
    <property type="project" value="UniProtKB-KW"/>
</dbReference>
<dbReference type="InterPro" id="IPR052103">
    <property type="entry name" value="Dual_spec_Phospatases"/>
</dbReference>
<dbReference type="InterPro" id="IPR029021">
    <property type="entry name" value="Prot-tyrosine_phosphatase-like"/>
</dbReference>
<dbReference type="PANTHER" id="PTHR45961">
    <property type="entry name" value="IP21249P"/>
    <property type="match status" value="1"/>
</dbReference>